<dbReference type="InterPro" id="IPR004156">
    <property type="entry name" value="OATP"/>
</dbReference>
<proteinExistence type="inferred from homology"/>
<feature type="transmembrane region" description="Helical" evidence="8">
    <location>
        <begin position="379"/>
        <end position="399"/>
    </location>
</feature>
<evidence type="ECO:0000313" key="13">
    <source>
        <dbReference type="Proteomes" id="UP000186922"/>
    </source>
</evidence>
<dbReference type="InterPro" id="IPR036259">
    <property type="entry name" value="MFS_trans_sf"/>
</dbReference>
<gene>
    <name evidence="12" type="primary">RvY_15586-1</name>
    <name evidence="12" type="synonym">RvY_15586.1</name>
    <name evidence="12" type="ORF">RvY_15586</name>
</gene>
<evidence type="ECO:0000256" key="4">
    <source>
        <dbReference type="ARBA" id="ARBA00022692"/>
    </source>
</evidence>
<dbReference type="Pfam" id="PF03137">
    <property type="entry name" value="OATP"/>
    <property type="match status" value="1"/>
</dbReference>
<dbReference type="OrthoDB" id="5062115at2759"/>
<dbReference type="InterPro" id="IPR020846">
    <property type="entry name" value="MFS_dom"/>
</dbReference>
<feature type="transmembrane region" description="Helical" evidence="8">
    <location>
        <begin position="587"/>
        <end position="606"/>
    </location>
</feature>
<keyword evidence="4 8" id="KW-0812">Transmembrane</keyword>
<sequence>MFSSEKKPRVKDSKDVFDTTPRCGIWGWTPSWLQRFANMQVFVVCYVALGLIYGMTHSYTSSMIPSIEKRFGFTSKSTGIVLAMNDVSHILVALLTAHYGGSSHRPRWISFGCLLVGAALLLHALPEVVFPMKNSLDAQSAEKAGNLEGDDRTLCLRNRATASVVSNTSDVEDRCIGRAESPLGPLIIFGVAQFLLGMGSTALMVLGLPFIDDNTQKKNSGIYMAISFSSRIFGPVLGAVLGAYCNTIFYDWTIPSFKQSDPRWVSAWYLGFLGTGIGLCLFALTMGCFPSSLPNEKKSPKEPNDVKGIEAGIISSNPVDKGVTLKDLPKNVKRLLLNQAYVYGVARVVLEGLIISGYMSFLPKFLGQQYLLSPSAASLAGGVPGVMAIALGALVGGFLTKRFNLQPRHIGIALTFSAVVMTAAFFGAIGLGCEKTVIAGFGKLWKTPSQLPHGQPDEQRCFLVYGCGCAMSNFSPLCDQTTGTNYYSACHAGCQTVARVNETKTYGKCFCAQNANVTWRKNSEPVVIDSATIVGGLCPKKCPNLYVFIVIMFFAMFTVGLPLSGSVMTQYQVVGKELKSMATGLQVLLWSALGLMPGPIIVGTIVDSACDLWQTKSCGEKGFCLLYDTDSLRWKLHLYAGIIKLAGGVLDILLTWKVWHVEFDTEDVEPSSSSSAGPALAGLGAETYEDGPRQSR</sequence>
<dbReference type="GO" id="GO:0043252">
    <property type="term" value="P:sodium-independent organic anion transport"/>
    <property type="evidence" value="ECO:0007669"/>
    <property type="project" value="TreeGrafter"/>
</dbReference>
<evidence type="ECO:0000259" key="10">
    <source>
        <dbReference type="PROSITE" id="PS50850"/>
    </source>
</evidence>
<feature type="transmembrane region" description="Helical" evidence="8">
    <location>
        <begin position="80"/>
        <end position="101"/>
    </location>
</feature>
<comment type="subcellular location">
    <subcellularLocation>
        <location evidence="1 8">Cell membrane</location>
        <topology evidence="1 8">Multi-pass membrane protein</topology>
    </subcellularLocation>
</comment>
<evidence type="ECO:0000313" key="12">
    <source>
        <dbReference type="EMBL" id="GAV05454.1"/>
    </source>
</evidence>
<feature type="transmembrane region" description="Helical" evidence="8">
    <location>
        <begin position="41"/>
        <end position="60"/>
    </location>
</feature>
<organism evidence="12 13">
    <name type="scientific">Ramazzottius varieornatus</name>
    <name type="common">Water bear</name>
    <name type="synonym">Tardigrade</name>
    <dbReference type="NCBI Taxonomy" id="947166"/>
    <lineage>
        <taxon>Eukaryota</taxon>
        <taxon>Metazoa</taxon>
        <taxon>Ecdysozoa</taxon>
        <taxon>Tardigrada</taxon>
        <taxon>Eutardigrada</taxon>
        <taxon>Parachela</taxon>
        <taxon>Hypsibioidea</taxon>
        <taxon>Ramazzottiidae</taxon>
        <taxon>Ramazzottius</taxon>
    </lineage>
</organism>
<evidence type="ECO:0000256" key="8">
    <source>
        <dbReference type="RuleBase" id="RU362056"/>
    </source>
</evidence>
<dbReference type="PANTHER" id="PTHR11388:SF76">
    <property type="entry name" value="SOLUTE CARRIER ORGANIC ANION TRANSPORTER FAMILY MEMBER"/>
    <property type="match status" value="1"/>
</dbReference>
<dbReference type="PROSITE" id="PS50850">
    <property type="entry name" value="MFS"/>
    <property type="match status" value="1"/>
</dbReference>
<name>A0A1D1W273_RAMVA</name>
<feature type="transmembrane region" description="Helical" evidence="8">
    <location>
        <begin position="108"/>
        <end position="125"/>
    </location>
</feature>
<dbReference type="SUPFAM" id="SSF103473">
    <property type="entry name" value="MFS general substrate transporter"/>
    <property type="match status" value="2"/>
</dbReference>
<dbReference type="GO" id="GO:0016323">
    <property type="term" value="C:basolateral plasma membrane"/>
    <property type="evidence" value="ECO:0007669"/>
    <property type="project" value="TreeGrafter"/>
</dbReference>
<evidence type="ECO:0000256" key="6">
    <source>
        <dbReference type="ARBA" id="ARBA00023136"/>
    </source>
</evidence>
<keyword evidence="13" id="KW-1185">Reference proteome</keyword>
<feature type="compositionally biased region" description="Low complexity" evidence="9">
    <location>
        <begin position="670"/>
        <end position="685"/>
    </location>
</feature>
<feature type="domain" description="Kazal-like" evidence="11">
    <location>
        <begin position="455"/>
        <end position="510"/>
    </location>
</feature>
<evidence type="ECO:0000256" key="1">
    <source>
        <dbReference type="ARBA" id="ARBA00004651"/>
    </source>
</evidence>
<feature type="transmembrane region" description="Helical" evidence="8">
    <location>
        <begin position="636"/>
        <end position="656"/>
    </location>
</feature>
<dbReference type="InterPro" id="IPR002350">
    <property type="entry name" value="Kazal_dom"/>
</dbReference>
<protein>
    <recommendedName>
        <fullName evidence="8">Solute carrier organic anion transporter family member</fullName>
    </recommendedName>
</protein>
<keyword evidence="8" id="KW-0406">Ion transport</keyword>
<evidence type="ECO:0000256" key="2">
    <source>
        <dbReference type="ARBA" id="ARBA00009657"/>
    </source>
</evidence>
<dbReference type="Gene3D" id="1.20.1250.20">
    <property type="entry name" value="MFS general substrate transporter like domains"/>
    <property type="match status" value="1"/>
</dbReference>
<dbReference type="EMBL" id="BDGG01000012">
    <property type="protein sequence ID" value="GAV05454.1"/>
    <property type="molecule type" value="Genomic_DNA"/>
</dbReference>
<dbReference type="NCBIfam" id="TIGR00805">
    <property type="entry name" value="oat"/>
    <property type="match status" value="1"/>
</dbReference>
<dbReference type="PANTHER" id="PTHR11388">
    <property type="entry name" value="ORGANIC ANION TRANSPORTER"/>
    <property type="match status" value="1"/>
</dbReference>
<feature type="region of interest" description="Disordered" evidence="9">
    <location>
        <begin position="668"/>
        <end position="696"/>
    </location>
</feature>
<keyword evidence="7" id="KW-1015">Disulfide bond</keyword>
<feature type="transmembrane region" description="Helical" evidence="8">
    <location>
        <begin position="411"/>
        <end position="431"/>
    </location>
</feature>
<keyword evidence="3" id="KW-1003">Cell membrane</keyword>
<keyword evidence="6 8" id="KW-0472">Membrane</keyword>
<evidence type="ECO:0000256" key="7">
    <source>
        <dbReference type="ARBA" id="ARBA00023157"/>
    </source>
</evidence>
<feature type="transmembrane region" description="Helical" evidence="8">
    <location>
        <begin position="340"/>
        <end position="359"/>
    </location>
</feature>
<evidence type="ECO:0000256" key="3">
    <source>
        <dbReference type="ARBA" id="ARBA00022475"/>
    </source>
</evidence>
<dbReference type="CDD" id="cd17336">
    <property type="entry name" value="MFS_SLCO_OATP"/>
    <property type="match status" value="1"/>
</dbReference>
<dbReference type="GO" id="GO:0015347">
    <property type="term" value="F:sodium-independent organic anion transmembrane transporter activity"/>
    <property type="evidence" value="ECO:0007669"/>
    <property type="project" value="TreeGrafter"/>
</dbReference>
<dbReference type="AlphaFoldDB" id="A0A1D1W273"/>
<feature type="transmembrane region" description="Helical" evidence="8">
    <location>
        <begin position="186"/>
        <end position="211"/>
    </location>
</feature>
<evidence type="ECO:0000256" key="9">
    <source>
        <dbReference type="SAM" id="MobiDB-lite"/>
    </source>
</evidence>
<comment type="similarity">
    <text evidence="2 8">Belongs to the organo anion transporter (TC 2.A.60) family.</text>
</comment>
<dbReference type="Proteomes" id="UP000186922">
    <property type="component" value="Unassembled WGS sequence"/>
</dbReference>
<comment type="caution">
    <text evidence="12">The sequence shown here is derived from an EMBL/GenBank/DDBJ whole genome shotgun (WGS) entry which is preliminary data.</text>
</comment>
<feature type="transmembrane region" description="Helical" evidence="8">
    <location>
        <begin position="266"/>
        <end position="289"/>
    </location>
</feature>
<feature type="domain" description="Major facilitator superfamily (MFS) profile" evidence="10">
    <location>
        <begin position="42"/>
        <end position="659"/>
    </location>
</feature>
<dbReference type="GO" id="GO:0006811">
    <property type="term" value="P:monoatomic ion transport"/>
    <property type="evidence" value="ECO:0007669"/>
    <property type="project" value="UniProtKB-KW"/>
</dbReference>
<feature type="transmembrane region" description="Helical" evidence="8">
    <location>
        <begin position="232"/>
        <end position="254"/>
    </location>
</feature>
<evidence type="ECO:0000256" key="5">
    <source>
        <dbReference type="ARBA" id="ARBA00022989"/>
    </source>
</evidence>
<reference evidence="12 13" key="1">
    <citation type="journal article" date="2016" name="Nat. Commun.">
        <title>Extremotolerant tardigrade genome and improved radiotolerance of human cultured cells by tardigrade-unique protein.</title>
        <authorList>
            <person name="Hashimoto T."/>
            <person name="Horikawa D.D."/>
            <person name="Saito Y."/>
            <person name="Kuwahara H."/>
            <person name="Kozuka-Hata H."/>
            <person name="Shin-I T."/>
            <person name="Minakuchi Y."/>
            <person name="Ohishi K."/>
            <person name="Motoyama A."/>
            <person name="Aizu T."/>
            <person name="Enomoto A."/>
            <person name="Kondo K."/>
            <person name="Tanaka S."/>
            <person name="Hara Y."/>
            <person name="Koshikawa S."/>
            <person name="Sagara H."/>
            <person name="Miura T."/>
            <person name="Yokobori S."/>
            <person name="Miyagawa K."/>
            <person name="Suzuki Y."/>
            <person name="Kubo T."/>
            <person name="Oyama M."/>
            <person name="Kohara Y."/>
            <person name="Fujiyama A."/>
            <person name="Arakawa K."/>
            <person name="Katayama T."/>
            <person name="Toyoda A."/>
            <person name="Kunieda T."/>
        </authorList>
    </citation>
    <scope>NUCLEOTIDE SEQUENCE [LARGE SCALE GENOMIC DNA]</scope>
    <source>
        <strain evidence="12 13">YOKOZUNA-1</strain>
    </source>
</reference>
<keyword evidence="5 8" id="KW-1133">Transmembrane helix</keyword>
<accession>A0A1D1W273</accession>
<keyword evidence="8" id="KW-0813">Transport</keyword>
<dbReference type="PROSITE" id="PS51465">
    <property type="entry name" value="KAZAL_2"/>
    <property type="match status" value="1"/>
</dbReference>
<feature type="transmembrane region" description="Helical" evidence="8">
    <location>
        <begin position="545"/>
        <end position="567"/>
    </location>
</feature>
<evidence type="ECO:0000259" key="11">
    <source>
        <dbReference type="PROSITE" id="PS51465"/>
    </source>
</evidence>